<sequence length="461" mass="52338">MKEFIERIGQVIRKMLGREKIKDAIGVEVAVSDKMANGIDLWAKMYKNEPPWKEKNIKLCGLPAAIAGEFARLATLELKTEVTGNDFINEEYQAVVSDIRKYTEYACAKGGLAMKPYASEGHIEVDMVQADRFFPTKFNSRGEVTAAVFAESLTVGKKVYTRLEYHQHEGTMYHINNKAFVKQDLDNVEVLGKEVPLTAVPEWANLQEEVTLKNVKMPLFAYFKIPNANNVDDTSPLGVSVYSRAINDIKEADNQWTRLLWEFEGSELAIDADITLFKKDDKGNYEFPKGKDRLFRMMDLDDNAEKYKVFAPAIRDENLINGFNAILRRIEFNVGLAYGTLSDPNTVDKTAEEIKASKQRSYSTVSDIQKSLQTALEQLVYAMDVMAQLSGLSGRKKYEMSFDWDDSIVIDKEQELASMQQDAVAGFIRKELYVAAKYGVSEEEALKMMPQQDERFQIAEE</sequence>
<name>A0A415G5I2_9FIRM</name>
<dbReference type="AlphaFoldDB" id="A0A415G5I2"/>
<proteinExistence type="predicted"/>
<dbReference type="InterPro" id="IPR021145">
    <property type="entry name" value="Portal_protein_SPP1_Gp6-like"/>
</dbReference>
<dbReference type="Pfam" id="PF05133">
    <property type="entry name" value="SPP1_portal"/>
    <property type="match status" value="1"/>
</dbReference>
<evidence type="ECO:0000313" key="1">
    <source>
        <dbReference type="EMBL" id="RHK37108.1"/>
    </source>
</evidence>
<evidence type="ECO:0000313" key="2">
    <source>
        <dbReference type="Proteomes" id="UP000283497"/>
    </source>
</evidence>
<dbReference type="Proteomes" id="UP000283497">
    <property type="component" value="Unassembled WGS sequence"/>
</dbReference>
<reference evidence="1 2" key="1">
    <citation type="submission" date="2018-08" db="EMBL/GenBank/DDBJ databases">
        <title>A genome reference for cultivated species of the human gut microbiota.</title>
        <authorList>
            <person name="Zou Y."/>
            <person name="Xue W."/>
            <person name="Luo G."/>
        </authorList>
    </citation>
    <scope>NUCLEOTIDE SEQUENCE [LARGE SCALE GENOMIC DNA]</scope>
    <source>
        <strain evidence="1 2">AF45-14BH</strain>
    </source>
</reference>
<gene>
    <name evidence="1" type="ORF">DW068_11620</name>
</gene>
<dbReference type="EMBL" id="QRNJ01000047">
    <property type="protein sequence ID" value="RHK37108.1"/>
    <property type="molecule type" value="Genomic_DNA"/>
</dbReference>
<comment type="caution">
    <text evidence="1">The sequence shown here is derived from an EMBL/GenBank/DDBJ whole genome shotgun (WGS) entry which is preliminary data.</text>
</comment>
<protein>
    <submittedName>
        <fullName evidence="1">Phage capsid protein</fullName>
    </submittedName>
</protein>
<organism evidence="1 2">
    <name type="scientific">Anaerobutyricum hallii</name>
    <dbReference type="NCBI Taxonomy" id="39488"/>
    <lineage>
        <taxon>Bacteria</taxon>
        <taxon>Bacillati</taxon>
        <taxon>Bacillota</taxon>
        <taxon>Clostridia</taxon>
        <taxon>Lachnospirales</taxon>
        <taxon>Lachnospiraceae</taxon>
        <taxon>Anaerobutyricum</taxon>
    </lineage>
</organism>
<accession>A0A415G5I2</accession>